<keyword evidence="3" id="KW-0547">Nucleotide-binding</keyword>
<sequence length="141" mass="15816">MGELTDGQPLFAGESEVDQLFVIQKVLGPLTPEHMEMFLRNPRFLGIQFPDVSRPETLEKRYLRRMLKAQMQLLKGVLVMEPRRRLSAREMLRMPWFEVLAFGVRGASGFAGASVVGGEVGEAFGTPSCQDSWSLAGKRML</sequence>
<evidence type="ECO:0000256" key="4">
    <source>
        <dbReference type="ARBA" id="ARBA00022777"/>
    </source>
</evidence>
<evidence type="ECO:0000313" key="6">
    <source>
        <dbReference type="EMBL" id="CAK9065668.1"/>
    </source>
</evidence>
<dbReference type="EMBL" id="CAXAMN010022139">
    <property type="protein sequence ID" value="CAK9066762.1"/>
    <property type="molecule type" value="Genomic_DNA"/>
</dbReference>
<dbReference type="PANTHER" id="PTHR24057">
    <property type="entry name" value="GLYCOGEN SYNTHASE KINASE-3 ALPHA"/>
    <property type="match status" value="1"/>
</dbReference>
<evidence type="ECO:0000313" key="7">
    <source>
        <dbReference type="EMBL" id="CAK9066762.1"/>
    </source>
</evidence>
<evidence type="ECO:0000256" key="2">
    <source>
        <dbReference type="ARBA" id="ARBA00022679"/>
    </source>
</evidence>
<keyword evidence="2" id="KW-0808">Transferase</keyword>
<reference evidence="7 8" key="1">
    <citation type="submission" date="2024-02" db="EMBL/GenBank/DDBJ databases">
        <authorList>
            <person name="Chen Y."/>
            <person name="Shah S."/>
            <person name="Dougan E. K."/>
            <person name="Thang M."/>
            <person name="Chan C."/>
        </authorList>
    </citation>
    <scope>NUCLEOTIDE SEQUENCE [LARGE SCALE GENOMIC DNA]</scope>
</reference>
<proteinExistence type="predicted"/>
<keyword evidence="4" id="KW-0418">Kinase</keyword>
<accession>A0ABP0NSJ0</accession>
<dbReference type="Gene3D" id="1.10.510.10">
    <property type="entry name" value="Transferase(Phosphotransferase) domain 1"/>
    <property type="match status" value="1"/>
</dbReference>
<evidence type="ECO:0000256" key="3">
    <source>
        <dbReference type="ARBA" id="ARBA00022741"/>
    </source>
</evidence>
<gene>
    <name evidence="6" type="ORF">CCMP2556_LOCUS32277</name>
    <name evidence="7" type="ORF">CCMP2556_LOCUS32805</name>
</gene>
<dbReference type="EMBL" id="CAXAMN010022028">
    <property type="protein sequence ID" value="CAK9065668.1"/>
    <property type="molecule type" value="Genomic_DNA"/>
</dbReference>
<keyword evidence="1" id="KW-0723">Serine/threonine-protein kinase</keyword>
<organism evidence="7 8">
    <name type="scientific">Durusdinium trenchii</name>
    <dbReference type="NCBI Taxonomy" id="1381693"/>
    <lineage>
        <taxon>Eukaryota</taxon>
        <taxon>Sar</taxon>
        <taxon>Alveolata</taxon>
        <taxon>Dinophyceae</taxon>
        <taxon>Suessiales</taxon>
        <taxon>Symbiodiniaceae</taxon>
        <taxon>Durusdinium</taxon>
    </lineage>
</organism>
<dbReference type="SUPFAM" id="SSF56112">
    <property type="entry name" value="Protein kinase-like (PK-like)"/>
    <property type="match status" value="1"/>
</dbReference>
<keyword evidence="8" id="KW-1185">Reference proteome</keyword>
<protein>
    <submittedName>
        <fullName evidence="7">Uncharacterized protein</fullName>
    </submittedName>
</protein>
<comment type="caution">
    <text evidence="7">The sequence shown here is derived from an EMBL/GenBank/DDBJ whole genome shotgun (WGS) entry which is preliminary data.</text>
</comment>
<evidence type="ECO:0000313" key="8">
    <source>
        <dbReference type="Proteomes" id="UP001642484"/>
    </source>
</evidence>
<evidence type="ECO:0000256" key="1">
    <source>
        <dbReference type="ARBA" id="ARBA00022527"/>
    </source>
</evidence>
<dbReference type="PANTHER" id="PTHR24057:SF0">
    <property type="entry name" value="PROTEIN KINASE SHAGGY-RELATED"/>
    <property type="match status" value="1"/>
</dbReference>
<name>A0ABP0NSJ0_9DINO</name>
<dbReference type="Proteomes" id="UP001642484">
    <property type="component" value="Unassembled WGS sequence"/>
</dbReference>
<dbReference type="InterPro" id="IPR050591">
    <property type="entry name" value="GSK-3"/>
</dbReference>
<evidence type="ECO:0000256" key="5">
    <source>
        <dbReference type="ARBA" id="ARBA00022840"/>
    </source>
</evidence>
<dbReference type="InterPro" id="IPR011009">
    <property type="entry name" value="Kinase-like_dom_sf"/>
</dbReference>
<keyword evidence="5" id="KW-0067">ATP-binding</keyword>